<gene>
    <name evidence="1" type="ORF">SAMN04487884_11152</name>
</gene>
<protein>
    <submittedName>
        <fullName evidence="1">Galactose mutarotase</fullName>
    </submittedName>
</protein>
<dbReference type="RefSeq" id="WP_074755996.1">
    <property type="nucleotide sequence ID" value="NZ_FOGJ01000011.1"/>
</dbReference>
<dbReference type="EMBL" id="FOGJ01000011">
    <property type="protein sequence ID" value="SER79237.1"/>
    <property type="molecule type" value="Genomic_DNA"/>
</dbReference>
<dbReference type="eggNOG" id="COG2017">
    <property type="taxonomic scope" value="Bacteria"/>
</dbReference>
<reference evidence="1 2" key="1">
    <citation type="submission" date="2016-10" db="EMBL/GenBank/DDBJ databases">
        <authorList>
            <person name="de Groot N.N."/>
        </authorList>
    </citation>
    <scope>NUCLEOTIDE SEQUENCE [LARGE SCALE GENOMIC DNA]</scope>
    <source>
        <strain evidence="1 2">AR40</strain>
    </source>
</reference>
<dbReference type="Proteomes" id="UP000182584">
    <property type="component" value="Unassembled WGS sequence"/>
</dbReference>
<dbReference type="Gene3D" id="2.70.98.10">
    <property type="match status" value="1"/>
</dbReference>
<dbReference type="GO" id="GO:0030246">
    <property type="term" value="F:carbohydrate binding"/>
    <property type="evidence" value="ECO:0007669"/>
    <property type="project" value="InterPro"/>
</dbReference>
<sequence length="293" mass="33399">MLYNIANEELTVSVESFGAEIRSIKDQNGLEYMWQADPTYWKRTSPILFPLVGNYKDKESVYDGKTYTLSQHGFARDMEFDLVDSSKDRIVMRLEENEETLAKYPFKFMLEVEYVLTGKSVSVSWRVSGKDQDVMYFSIGAHPAFNCCLKDSYLTFAKISDESSKAPVNDSITSYILNSEGLITNSTQKYDLDNGKLHLSNELFAGDALVVEDMQATSVSLYEKDKRIVTVSFDAPLFGLWSPAGKDAPFMCIEPWYGRADGEDFDKKLENRKYGNVLRKGEIFEEGYTMTFC</sequence>
<dbReference type="InterPro" id="IPR008183">
    <property type="entry name" value="Aldose_1/G6P_1-epimerase"/>
</dbReference>
<evidence type="ECO:0000313" key="2">
    <source>
        <dbReference type="Proteomes" id="UP000182584"/>
    </source>
</evidence>
<dbReference type="AlphaFoldDB" id="A0A1H9S2L6"/>
<accession>A0A1H9S2L6</accession>
<evidence type="ECO:0000313" key="1">
    <source>
        <dbReference type="EMBL" id="SER79237.1"/>
    </source>
</evidence>
<dbReference type="PANTHER" id="PTHR11122">
    <property type="entry name" value="APOSPORY-ASSOCIATED PROTEIN C-RELATED"/>
    <property type="match status" value="1"/>
</dbReference>
<dbReference type="OrthoDB" id="9795355at2"/>
<dbReference type="CDD" id="cd09024">
    <property type="entry name" value="Aldose_epim_lacX"/>
    <property type="match status" value="1"/>
</dbReference>
<organism evidence="1 2">
    <name type="scientific">Butyrivibrio fibrisolvens</name>
    <dbReference type="NCBI Taxonomy" id="831"/>
    <lineage>
        <taxon>Bacteria</taxon>
        <taxon>Bacillati</taxon>
        <taxon>Bacillota</taxon>
        <taxon>Clostridia</taxon>
        <taxon>Lachnospirales</taxon>
        <taxon>Lachnospiraceae</taxon>
        <taxon>Butyrivibrio</taxon>
    </lineage>
</organism>
<name>A0A1H9S2L6_BUTFI</name>
<dbReference type="GO" id="GO:0005975">
    <property type="term" value="P:carbohydrate metabolic process"/>
    <property type="evidence" value="ECO:0007669"/>
    <property type="project" value="InterPro"/>
</dbReference>
<dbReference type="Pfam" id="PF01263">
    <property type="entry name" value="Aldose_epim"/>
    <property type="match status" value="1"/>
</dbReference>
<dbReference type="GO" id="GO:0016853">
    <property type="term" value="F:isomerase activity"/>
    <property type="evidence" value="ECO:0007669"/>
    <property type="project" value="InterPro"/>
</dbReference>
<dbReference type="InterPro" id="IPR037481">
    <property type="entry name" value="LacX"/>
</dbReference>
<dbReference type="PANTHER" id="PTHR11122:SF13">
    <property type="entry name" value="GLUCOSE-6-PHOSPHATE 1-EPIMERASE"/>
    <property type="match status" value="1"/>
</dbReference>
<dbReference type="InterPro" id="IPR011013">
    <property type="entry name" value="Gal_mutarotase_sf_dom"/>
</dbReference>
<dbReference type="SUPFAM" id="SSF74650">
    <property type="entry name" value="Galactose mutarotase-like"/>
    <property type="match status" value="1"/>
</dbReference>
<proteinExistence type="predicted"/>
<dbReference type="InterPro" id="IPR014718">
    <property type="entry name" value="GH-type_carb-bd"/>
</dbReference>